<keyword evidence="3" id="KW-1185">Reference proteome</keyword>
<dbReference type="EMBL" id="CP124686">
    <property type="protein sequence ID" value="WGX77395.1"/>
    <property type="molecule type" value="Genomic_DNA"/>
</dbReference>
<dbReference type="Pfam" id="PF17989">
    <property type="entry name" value="ALP_N"/>
    <property type="match status" value="1"/>
</dbReference>
<dbReference type="InterPro" id="IPR043129">
    <property type="entry name" value="ATPase_NBD"/>
</dbReference>
<evidence type="ECO:0000259" key="1">
    <source>
        <dbReference type="Pfam" id="PF17989"/>
    </source>
</evidence>
<geneLocation type="plasmid" evidence="2 3">
    <name>unnamed1</name>
</geneLocation>
<dbReference type="Gene3D" id="3.30.420.40">
    <property type="match status" value="1"/>
</dbReference>
<accession>A0ABY8R7H7</accession>
<sequence length="190" mass="21317">MISIASIDVGNLTTIGVCEENSKVVESRIKEFSNIKELGNNKVVEMDNKKYVVEDGSFENNLIKHEKENFLTLLYYTLAEVIDEDRVKLVIGIPAGQYNSRRDELKEFIMENNFRKVTVGLDKDAVTKKIYIDDVLVVPESYGLKANGVMAQCEKGLKTYVVDIGGGTTDIAEFDEQGNFVDGESIKQDF</sequence>
<evidence type="ECO:0000313" key="2">
    <source>
        <dbReference type="EMBL" id="WGX77395.1"/>
    </source>
</evidence>
<keyword evidence="2" id="KW-0614">Plasmid</keyword>
<feature type="domain" description="Actin-like protein N-terminal" evidence="1">
    <location>
        <begin position="7"/>
        <end position="143"/>
    </location>
</feature>
<dbReference type="SUPFAM" id="SSF53067">
    <property type="entry name" value="Actin-like ATPase domain"/>
    <property type="match status" value="1"/>
</dbReference>
<gene>
    <name evidence="2" type="primary">parM</name>
    <name evidence="2" type="ORF">QJS64_19195</name>
</gene>
<dbReference type="CDD" id="cd10227">
    <property type="entry name" value="ASKHA_NBD_ParM-like"/>
    <property type="match status" value="1"/>
</dbReference>
<protein>
    <submittedName>
        <fullName evidence="2">Plasmid segregation protein ParM</fullName>
    </submittedName>
</protein>
<name>A0ABY8R7H7_PARBF</name>
<reference evidence="2 3" key="1">
    <citation type="submission" date="2023-04" db="EMBL/GenBank/DDBJ databases">
        <title>Bacteria Genome Submission.</title>
        <authorList>
            <person name="Isaac P."/>
        </authorList>
    </citation>
    <scope>NUCLEOTIDE SEQUENCE [LARGE SCALE GENOMIC DNA]</scope>
    <source>
        <strain evidence="2 3">SampleS7P1</strain>
        <plasmid evidence="2 3">unnamed1</plasmid>
    </source>
</reference>
<dbReference type="Proteomes" id="UP001239169">
    <property type="component" value="Plasmid unnamed1"/>
</dbReference>
<evidence type="ECO:0000313" key="3">
    <source>
        <dbReference type="Proteomes" id="UP001239169"/>
    </source>
</evidence>
<proteinExistence type="predicted"/>
<dbReference type="InterPro" id="IPR040607">
    <property type="entry name" value="ALP_N"/>
</dbReference>
<organism evidence="2 3">
    <name type="scientific">Paraclostridium bifermentans</name>
    <name type="common">Clostridium bifermentans</name>
    <dbReference type="NCBI Taxonomy" id="1490"/>
    <lineage>
        <taxon>Bacteria</taxon>
        <taxon>Bacillati</taxon>
        <taxon>Bacillota</taxon>
        <taxon>Clostridia</taxon>
        <taxon>Peptostreptococcales</taxon>
        <taxon>Peptostreptococcaceae</taxon>
        <taxon>Paraclostridium</taxon>
    </lineage>
</organism>